<protein>
    <submittedName>
        <fullName evidence="1">Uncharacterized protein</fullName>
    </submittedName>
</protein>
<dbReference type="EMBL" id="JANIDV010000018">
    <property type="protein sequence ID" value="MCX5617043.1"/>
    <property type="molecule type" value="Genomic_DNA"/>
</dbReference>
<sequence>MSRPSPLSARRIERGSVVSGPCGLLAIVMNVRGSTATLCRILHNPRYHHRSDVRIGFGDCVALGINTGNRVRCRGFRLGVQHLTRRNETISADLLSRVRAAVEKEDAITRWERAEIRSGGVSRIYG</sequence>
<comment type="caution">
    <text evidence="1">The sequence shown here is derived from an EMBL/GenBank/DDBJ whole genome shotgun (WGS) entry which is preliminary data.</text>
</comment>
<dbReference type="RefSeq" id="WP_266128018.1">
    <property type="nucleotide sequence ID" value="NZ_JANIDV010000018.1"/>
</dbReference>
<name>A0ABT3WEE4_9PROT</name>
<accession>A0ABT3WEE4</accession>
<dbReference type="Proteomes" id="UP001165633">
    <property type="component" value="Unassembled WGS sequence"/>
</dbReference>
<organism evidence="1 2">
    <name type="scientific">Bombella dulcis</name>
    <dbReference type="NCBI Taxonomy" id="2967339"/>
    <lineage>
        <taxon>Bacteria</taxon>
        <taxon>Pseudomonadati</taxon>
        <taxon>Pseudomonadota</taxon>
        <taxon>Alphaproteobacteria</taxon>
        <taxon>Acetobacterales</taxon>
        <taxon>Acetobacteraceae</taxon>
        <taxon>Bombella</taxon>
    </lineage>
</organism>
<keyword evidence="2" id="KW-1185">Reference proteome</keyword>
<reference evidence="1" key="1">
    <citation type="submission" date="2022-07" db="EMBL/GenBank/DDBJ databases">
        <title>Bombella genomes.</title>
        <authorList>
            <person name="Harer L."/>
            <person name="Styblova S."/>
            <person name="Ehrmann M."/>
        </authorList>
    </citation>
    <scope>NUCLEOTIDE SEQUENCE</scope>
    <source>
        <strain evidence="1">TMW 2.2559</strain>
    </source>
</reference>
<evidence type="ECO:0000313" key="1">
    <source>
        <dbReference type="EMBL" id="MCX5617043.1"/>
    </source>
</evidence>
<gene>
    <name evidence="1" type="ORF">NQF87_08715</name>
</gene>
<proteinExistence type="predicted"/>
<evidence type="ECO:0000313" key="2">
    <source>
        <dbReference type="Proteomes" id="UP001165633"/>
    </source>
</evidence>